<sequence length="344" mass="38859">MKTFYVASYGKGDDKGIYIVSFNEETLELKKIQQILTQDFPSYLIAKNKELYVSYKNARSNNEGGGLGSFSIHKNELILNNNYSSSGRSYTHLCISDDNKYIFAANYHVGATAAYKLENYRIDHKIGAVRHTGMGPDLLKRQTAPHVHNVGFTPDRRFLYAVDLGADKIVMYNYKDGVLKENTDYTVNVVPGSGPRHLIFSQDGRFGYLINEIANKIMVFKYNEGRMSLVQAIHCVPRHFKGFNAAAAIHLTKSGEHLLISNRGHNSIALYRVNKENGKISLLYMVHTGKEPRDFNIIDDKYVIVGAQEDNKLQVLTFDEENEKLLMTDSELEIPAPVCVCVED</sequence>
<dbReference type="InterPro" id="IPR019405">
    <property type="entry name" value="Lactonase_7-beta_prop"/>
</dbReference>
<dbReference type="EMBL" id="JAHOEF010000007">
    <property type="protein sequence ID" value="MBV3382007.1"/>
    <property type="molecule type" value="Genomic_DNA"/>
</dbReference>
<dbReference type="InterPro" id="IPR050282">
    <property type="entry name" value="Cycloisomerase_2"/>
</dbReference>
<dbReference type="Proteomes" id="UP001197492">
    <property type="component" value="Unassembled WGS sequence"/>
</dbReference>
<evidence type="ECO:0000313" key="4">
    <source>
        <dbReference type="Proteomes" id="UP001197492"/>
    </source>
</evidence>
<name>A0AAW4MR50_9FIRM</name>
<evidence type="ECO:0000313" key="2">
    <source>
        <dbReference type="EMBL" id="MBV3392033.1"/>
    </source>
</evidence>
<comment type="caution">
    <text evidence="1">The sequence shown here is derived from an EMBL/GenBank/DDBJ whole genome shotgun (WGS) entry which is preliminary data.</text>
</comment>
<dbReference type="Pfam" id="PF10282">
    <property type="entry name" value="Lactonase"/>
    <property type="match status" value="1"/>
</dbReference>
<dbReference type="AlphaFoldDB" id="A0AAW4MR50"/>
<organism evidence="1 3">
    <name type="scientific">Catenibacterium mitsuokai</name>
    <dbReference type="NCBI Taxonomy" id="100886"/>
    <lineage>
        <taxon>Bacteria</taxon>
        <taxon>Bacillati</taxon>
        <taxon>Bacillota</taxon>
        <taxon>Erysipelotrichia</taxon>
        <taxon>Erysipelotrichales</taxon>
        <taxon>Coprobacillaceae</taxon>
        <taxon>Catenibacterium</taxon>
    </lineage>
</organism>
<proteinExistence type="predicted"/>
<protein>
    <submittedName>
        <fullName evidence="1">Lactonase family protein</fullName>
    </submittedName>
</protein>
<dbReference type="EMBL" id="JAHOEL010000007">
    <property type="protein sequence ID" value="MBV3392033.1"/>
    <property type="molecule type" value="Genomic_DNA"/>
</dbReference>
<dbReference type="PANTHER" id="PTHR30344">
    <property type="entry name" value="6-PHOSPHOGLUCONOLACTONASE-RELATED"/>
    <property type="match status" value="1"/>
</dbReference>
<dbReference type="RefSeq" id="WP_217747070.1">
    <property type="nucleotide sequence ID" value="NZ_JAHOEB010000007.1"/>
</dbReference>
<dbReference type="Proteomes" id="UP001196408">
    <property type="component" value="Unassembled WGS sequence"/>
</dbReference>
<dbReference type="GO" id="GO:0005829">
    <property type="term" value="C:cytosol"/>
    <property type="evidence" value="ECO:0007669"/>
    <property type="project" value="TreeGrafter"/>
</dbReference>
<dbReference type="GO" id="GO:0017057">
    <property type="term" value="F:6-phosphogluconolactonase activity"/>
    <property type="evidence" value="ECO:0007669"/>
    <property type="project" value="TreeGrafter"/>
</dbReference>
<gene>
    <name evidence="1" type="ORF">KSV97_01955</name>
    <name evidence="2" type="ORF">KSW06_01970</name>
</gene>
<keyword evidence="4" id="KW-1185">Reference proteome</keyword>
<accession>A0AAW4MR50</accession>
<reference evidence="1 4" key="1">
    <citation type="submission" date="2021-06" db="EMBL/GenBank/DDBJ databases">
        <title>Collection of gut derived symbiotic bacterial strains cultured from healthy donors.</title>
        <authorList>
            <person name="Lin H."/>
            <person name="Littmann E."/>
            <person name="Pamer E.G."/>
        </authorList>
    </citation>
    <scope>NUCLEOTIDE SEQUENCE</scope>
    <source>
        <strain evidence="2 4">MSK.21.70</strain>
        <strain evidence="1">MSK.21.82</strain>
    </source>
</reference>
<evidence type="ECO:0000313" key="1">
    <source>
        <dbReference type="EMBL" id="MBV3382007.1"/>
    </source>
</evidence>
<dbReference type="PANTHER" id="PTHR30344:SF1">
    <property type="entry name" value="6-PHOSPHOGLUCONOLACTONASE"/>
    <property type="match status" value="1"/>
</dbReference>
<evidence type="ECO:0000313" key="3">
    <source>
        <dbReference type="Proteomes" id="UP001196408"/>
    </source>
</evidence>